<dbReference type="PROSITE" id="PS01124">
    <property type="entry name" value="HTH_ARAC_FAMILY_2"/>
    <property type="match status" value="1"/>
</dbReference>
<dbReference type="STRING" id="192904.SAMN04488514_1011033"/>
<dbReference type="GO" id="GO:0003700">
    <property type="term" value="F:DNA-binding transcription factor activity"/>
    <property type="evidence" value="ECO:0007669"/>
    <property type="project" value="InterPro"/>
</dbReference>
<keyword evidence="1" id="KW-0805">Transcription regulation</keyword>
<name>A0A1G9KKT9_9FLAO</name>
<keyword evidence="4" id="KW-0812">Transmembrane</keyword>
<keyword evidence="2 6" id="KW-0238">DNA-binding</keyword>
<dbReference type="InterPro" id="IPR018060">
    <property type="entry name" value="HTH_AraC"/>
</dbReference>
<organism evidence="6 7">
    <name type="scientific">Kriegella aquimaris</name>
    <dbReference type="NCBI Taxonomy" id="192904"/>
    <lineage>
        <taxon>Bacteria</taxon>
        <taxon>Pseudomonadati</taxon>
        <taxon>Bacteroidota</taxon>
        <taxon>Flavobacteriia</taxon>
        <taxon>Flavobacteriales</taxon>
        <taxon>Flavobacteriaceae</taxon>
        <taxon>Kriegella</taxon>
    </lineage>
</organism>
<proteinExistence type="predicted"/>
<evidence type="ECO:0000256" key="4">
    <source>
        <dbReference type="SAM" id="Phobius"/>
    </source>
</evidence>
<dbReference type="SMART" id="SM00342">
    <property type="entry name" value="HTH_ARAC"/>
    <property type="match status" value="1"/>
</dbReference>
<feature type="transmembrane region" description="Helical" evidence="4">
    <location>
        <begin position="61"/>
        <end position="82"/>
    </location>
</feature>
<evidence type="ECO:0000256" key="3">
    <source>
        <dbReference type="ARBA" id="ARBA00023163"/>
    </source>
</evidence>
<feature type="transmembrane region" description="Helical" evidence="4">
    <location>
        <begin position="222"/>
        <end position="244"/>
    </location>
</feature>
<dbReference type="Proteomes" id="UP000199440">
    <property type="component" value="Unassembled WGS sequence"/>
</dbReference>
<evidence type="ECO:0000256" key="2">
    <source>
        <dbReference type="ARBA" id="ARBA00023125"/>
    </source>
</evidence>
<feature type="transmembrane region" description="Helical" evidence="4">
    <location>
        <begin position="6"/>
        <end position="22"/>
    </location>
</feature>
<keyword evidence="3" id="KW-0804">Transcription</keyword>
<dbReference type="PANTHER" id="PTHR43280:SF29">
    <property type="entry name" value="ARAC-FAMILY TRANSCRIPTIONAL REGULATOR"/>
    <property type="match status" value="1"/>
</dbReference>
<dbReference type="InterPro" id="IPR018062">
    <property type="entry name" value="HTH_AraC-typ_CS"/>
</dbReference>
<feature type="transmembrane region" description="Helical" evidence="4">
    <location>
        <begin position="181"/>
        <end position="202"/>
    </location>
</feature>
<dbReference type="GO" id="GO:0043565">
    <property type="term" value="F:sequence-specific DNA binding"/>
    <property type="evidence" value="ECO:0007669"/>
    <property type="project" value="InterPro"/>
</dbReference>
<reference evidence="6 7" key="1">
    <citation type="submission" date="2016-10" db="EMBL/GenBank/DDBJ databases">
        <authorList>
            <person name="de Groot N.N."/>
        </authorList>
    </citation>
    <scope>NUCLEOTIDE SEQUENCE [LARGE SCALE GENOMIC DNA]</scope>
    <source>
        <strain evidence="6 7">DSM 19886</strain>
    </source>
</reference>
<feature type="transmembrane region" description="Helical" evidence="4">
    <location>
        <begin position="151"/>
        <end position="169"/>
    </location>
</feature>
<dbReference type="AlphaFoldDB" id="A0A1G9KKT9"/>
<dbReference type="PANTHER" id="PTHR43280">
    <property type="entry name" value="ARAC-FAMILY TRANSCRIPTIONAL REGULATOR"/>
    <property type="match status" value="1"/>
</dbReference>
<keyword evidence="7" id="KW-1185">Reference proteome</keyword>
<sequence>MNTILLISAIFGFVLITLLFYRRPVNITSTLFLAAFYFIFAIYALQTYVIVAGHLDRFPWFYAWPLPLYALISVPIYFYFITIFKDGFRWKWKYLLLFVPFLLSSIDVFILYAKPNSIYNEIVHNAILHPETRFQVKYGLLTLNQHYLIRHLWQFSCLVILFPELRFFIKLDSTGKLKIVLNRWLLFFFFSLMAMSLLIFVFGLERIFGIHIFQFRFYDQPGAVIITGILYLVILGIGVIPVYFPSVLYGFPLASGVTKDKNGVREESPTSSEEPKFGLDIQIIEKKLELMKQRNLFLAQDFDLTACARALEIPTHHLSYFLNQCFGLSFSQYRNHLRMLKAKELIDGGFLSANTIEALAWECGFASRSSFSKTFKKLTEQSLSDYLSENKDTTL</sequence>
<evidence type="ECO:0000313" key="7">
    <source>
        <dbReference type="Proteomes" id="UP000199440"/>
    </source>
</evidence>
<accession>A0A1G9KKT9</accession>
<dbReference type="Pfam" id="PF12833">
    <property type="entry name" value="HTH_18"/>
    <property type="match status" value="1"/>
</dbReference>
<keyword evidence="4" id="KW-0472">Membrane</keyword>
<feature type="transmembrane region" description="Helical" evidence="4">
    <location>
        <begin position="34"/>
        <end position="55"/>
    </location>
</feature>
<keyword evidence="4" id="KW-1133">Transmembrane helix</keyword>
<dbReference type="EMBL" id="FNGV01000001">
    <property type="protein sequence ID" value="SDL50279.1"/>
    <property type="molecule type" value="Genomic_DNA"/>
</dbReference>
<evidence type="ECO:0000256" key="1">
    <source>
        <dbReference type="ARBA" id="ARBA00023015"/>
    </source>
</evidence>
<feature type="transmembrane region" description="Helical" evidence="4">
    <location>
        <begin position="94"/>
        <end position="113"/>
    </location>
</feature>
<feature type="domain" description="HTH araC/xylS-type" evidence="5">
    <location>
        <begin position="286"/>
        <end position="389"/>
    </location>
</feature>
<dbReference type="SUPFAM" id="SSF46689">
    <property type="entry name" value="Homeodomain-like"/>
    <property type="match status" value="1"/>
</dbReference>
<evidence type="ECO:0000259" key="5">
    <source>
        <dbReference type="PROSITE" id="PS01124"/>
    </source>
</evidence>
<dbReference type="RefSeq" id="WP_089886044.1">
    <property type="nucleotide sequence ID" value="NZ_FNGV01000001.1"/>
</dbReference>
<dbReference type="InterPro" id="IPR009057">
    <property type="entry name" value="Homeodomain-like_sf"/>
</dbReference>
<evidence type="ECO:0000313" key="6">
    <source>
        <dbReference type="EMBL" id="SDL50279.1"/>
    </source>
</evidence>
<dbReference type="Gene3D" id="1.10.10.60">
    <property type="entry name" value="Homeodomain-like"/>
    <property type="match status" value="2"/>
</dbReference>
<protein>
    <submittedName>
        <fullName evidence="6">AraC-type DNA-binding protein</fullName>
    </submittedName>
</protein>
<gene>
    <name evidence="6" type="ORF">SAMN04488514_1011033</name>
</gene>
<dbReference type="OrthoDB" id="6283866at2"/>
<dbReference type="PROSITE" id="PS00041">
    <property type="entry name" value="HTH_ARAC_FAMILY_1"/>
    <property type="match status" value="1"/>
</dbReference>